<dbReference type="InterPro" id="IPR044861">
    <property type="entry name" value="IPNS-like_FE2OG_OXY"/>
</dbReference>
<dbReference type="EMBL" id="FQNC01000048">
    <property type="protein sequence ID" value="SGY79656.1"/>
    <property type="molecule type" value="Genomic_DNA"/>
</dbReference>
<keyword evidence="3" id="KW-1185">Reference proteome</keyword>
<dbReference type="PRINTS" id="PR00682">
    <property type="entry name" value="IPNSYNTHASE"/>
</dbReference>
<dbReference type="InterPro" id="IPR005123">
    <property type="entry name" value="Oxoglu/Fe-dep_dioxygenase_dom"/>
</dbReference>
<organism evidence="2 3">
    <name type="scientific">Microbotryum silenes-dioicae</name>
    <dbReference type="NCBI Taxonomy" id="796604"/>
    <lineage>
        <taxon>Eukaryota</taxon>
        <taxon>Fungi</taxon>
        <taxon>Dikarya</taxon>
        <taxon>Basidiomycota</taxon>
        <taxon>Pucciniomycotina</taxon>
        <taxon>Microbotryomycetes</taxon>
        <taxon>Microbotryales</taxon>
        <taxon>Microbotryaceae</taxon>
        <taxon>Microbotryum</taxon>
    </lineage>
</organism>
<evidence type="ECO:0000313" key="2">
    <source>
        <dbReference type="EMBL" id="SGY79656.1"/>
    </source>
</evidence>
<name>A0A2X0PE15_9BASI</name>
<dbReference type="Pfam" id="PF03171">
    <property type="entry name" value="2OG-FeII_Oxy"/>
    <property type="match status" value="1"/>
</dbReference>
<dbReference type="Pfam" id="PF14226">
    <property type="entry name" value="DIOX_N"/>
    <property type="match status" value="1"/>
</dbReference>
<dbReference type="InterPro" id="IPR026992">
    <property type="entry name" value="DIOX_N"/>
</dbReference>
<evidence type="ECO:0000259" key="1">
    <source>
        <dbReference type="PROSITE" id="PS51471"/>
    </source>
</evidence>
<dbReference type="SUPFAM" id="SSF51197">
    <property type="entry name" value="Clavaminate synthase-like"/>
    <property type="match status" value="1"/>
</dbReference>
<accession>A0A2X0PE15</accession>
<dbReference type="PROSITE" id="PS51471">
    <property type="entry name" value="FE2OG_OXY"/>
    <property type="match status" value="1"/>
</dbReference>
<evidence type="ECO:0000313" key="3">
    <source>
        <dbReference type="Proteomes" id="UP000249464"/>
    </source>
</evidence>
<gene>
    <name evidence="2" type="primary">BQ5605_C008g05189</name>
    <name evidence="2" type="ORF">BQ5605_C008G05189</name>
</gene>
<sequence>MRGYTQGLRLLTPYPPLMHLTADHDDRVVPLHSLKLIKELQNSIFNNPYPLPFESIPNQAGQVEESDRGSLFARYNGHNWNLLEGRNNGLKFQIALFDRGRQARVRKRPEAADLGPSVSERINWLPVPSTPHAPLDTNTMPIKLQTGLGERLTSSDIEAKAFAELPIIDMTRLTSSKLEDRQALALEAAIESGFFYISNHGVPQSILDEAFAQGKQFFAQPTEKKMEVDLHKGTSFKGYAPLMGEAVDPASRGDVHESFDMGSDSQTFHQGTEKKEGVISGNLWPSEKDLPGFKPALEATWDHIMALGKKLFPLFALALNLSVQAARSSAILCSGATIADSATIHREENYFDDKLTNPGSVMRILHYPPQTGPIDMTAIGIGSHSDYETFTLLVQHGDVSALQVLNSAGDWVQAPPIPGTIVVNIADQLQRWTNGVFKSTIHRAINRTGKDRMSLPFFFGVDYDVLIEVLPSCITEDRPAKYEPVKAGEWVEQRLKETYIKVDPVTGIKA</sequence>
<feature type="domain" description="Fe2OG dioxygenase" evidence="1">
    <location>
        <begin position="358"/>
        <end position="461"/>
    </location>
</feature>
<reference evidence="2 3" key="1">
    <citation type="submission" date="2016-11" db="EMBL/GenBank/DDBJ databases">
        <authorList>
            <person name="Jaros S."/>
            <person name="Januszkiewicz K."/>
            <person name="Wedrychowicz H."/>
        </authorList>
    </citation>
    <scope>NUCLEOTIDE SEQUENCE [LARGE SCALE GENOMIC DNA]</scope>
</reference>
<dbReference type="InterPro" id="IPR050231">
    <property type="entry name" value="Iron_ascorbate_oxido_reductase"/>
</dbReference>
<dbReference type="STRING" id="796604.A0A2X0PE15"/>
<dbReference type="AlphaFoldDB" id="A0A2X0PE15"/>
<dbReference type="InterPro" id="IPR027443">
    <property type="entry name" value="IPNS-like_sf"/>
</dbReference>
<dbReference type="PANTHER" id="PTHR47990">
    <property type="entry name" value="2-OXOGLUTARATE (2OG) AND FE(II)-DEPENDENT OXYGENASE SUPERFAMILY PROTEIN-RELATED"/>
    <property type="match status" value="1"/>
</dbReference>
<dbReference type="Proteomes" id="UP000249464">
    <property type="component" value="Unassembled WGS sequence"/>
</dbReference>
<dbReference type="Gene3D" id="2.60.120.330">
    <property type="entry name" value="B-lactam Antibiotic, Isopenicillin N Synthase, Chain"/>
    <property type="match status" value="1"/>
</dbReference>
<protein>
    <submittedName>
        <fullName evidence="2">BQ5605_C008g05189 protein</fullName>
    </submittedName>
</protein>
<proteinExistence type="predicted"/>